<dbReference type="InterPro" id="IPR018357">
    <property type="entry name" value="Hexapep_transf_CS"/>
</dbReference>
<comment type="caution">
    <text evidence="5">The sequence shown here is derived from an EMBL/GenBank/DDBJ whole genome shotgun (WGS) entry which is preliminary data.</text>
</comment>
<keyword evidence="3" id="KW-0677">Repeat</keyword>
<evidence type="ECO:0000256" key="2">
    <source>
        <dbReference type="ARBA" id="ARBA00022679"/>
    </source>
</evidence>
<evidence type="ECO:0000313" key="5">
    <source>
        <dbReference type="EMBL" id="MFB9136268.1"/>
    </source>
</evidence>
<dbReference type="SUPFAM" id="SSF51161">
    <property type="entry name" value="Trimeric LpxA-like enzymes"/>
    <property type="match status" value="1"/>
</dbReference>
<evidence type="ECO:0000256" key="3">
    <source>
        <dbReference type="ARBA" id="ARBA00022737"/>
    </source>
</evidence>
<organism evidence="5 6">
    <name type="scientific">Vibrio olivae</name>
    <dbReference type="NCBI Taxonomy" id="1243002"/>
    <lineage>
        <taxon>Bacteria</taxon>
        <taxon>Pseudomonadati</taxon>
        <taxon>Pseudomonadota</taxon>
        <taxon>Gammaproteobacteria</taxon>
        <taxon>Vibrionales</taxon>
        <taxon>Vibrionaceae</taxon>
        <taxon>Vibrio</taxon>
    </lineage>
</organism>
<dbReference type="Pfam" id="PF00132">
    <property type="entry name" value="Hexapep"/>
    <property type="match status" value="1"/>
</dbReference>
<comment type="similarity">
    <text evidence="1">Belongs to the transferase hexapeptide repeat family.</text>
</comment>
<proteinExistence type="inferred from homology"/>
<evidence type="ECO:0000256" key="4">
    <source>
        <dbReference type="ARBA" id="ARBA00023315"/>
    </source>
</evidence>
<accession>A0ABV5HQ21</accession>
<dbReference type="PANTHER" id="PTHR23416">
    <property type="entry name" value="SIALIC ACID SYNTHASE-RELATED"/>
    <property type="match status" value="1"/>
</dbReference>
<dbReference type="Pfam" id="PF14602">
    <property type="entry name" value="Hexapep_2"/>
    <property type="match status" value="1"/>
</dbReference>
<keyword evidence="6" id="KW-1185">Reference proteome</keyword>
<sequence>MVHEQSLEMMRNGCVIEGGSELHQVCYELAQRALKITSEINGSYKTPEEIRILMSDLIGKPIDDSFAMFPPVNADCGLNIDIGKNVFINSGCCFQDHGGITLGDGVLVGHNVVMATLNHELDPRRRGTTHPKPIVIGNDVWIGSNSTILQGVTIGDGAVIAAGATVTKDVAAKTIVGGVPAKFIKHIEE</sequence>
<protein>
    <submittedName>
        <fullName evidence="5">DapH/DapD/GlmU-related protein</fullName>
    </submittedName>
</protein>
<dbReference type="EMBL" id="JBHMEP010000004">
    <property type="protein sequence ID" value="MFB9136268.1"/>
    <property type="molecule type" value="Genomic_DNA"/>
</dbReference>
<keyword evidence="4" id="KW-0012">Acyltransferase</keyword>
<dbReference type="InterPro" id="IPR051159">
    <property type="entry name" value="Hexapeptide_acetyltransf"/>
</dbReference>
<name>A0ABV5HQ21_9VIBR</name>
<dbReference type="RefSeq" id="WP_390194337.1">
    <property type="nucleotide sequence ID" value="NZ_JBHMEP010000004.1"/>
</dbReference>
<evidence type="ECO:0000256" key="1">
    <source>
        <dbReference type="ARBA" id="ARBA00007274"/>
    </source>
</evidence>
<evidence type="ECO:0000313" key="6">
    <source>
        <dbReference type="Proteomes" id="UP001589645"/>
    </source>
</evidence>
<gene>
    <name evidence="5" type="ORF">ACFFUV_14940</name>
</gene>
<dbReference type="PANTHER" id="PTHR23416:SF23">
    <property type="entry name" value="ACETYLTRANSFERASE C18B11.09C-RELATED"/>
    <property type="match status" value="1"/>
</dbReference>
<dbReference type="InterPro" id="IPR001451">
    <property type="entry name" value="Hexapep"/>
</dbReference>
<dbReference type="InterPro" id="IPR011004">
    <property type="entry name" value="Trimer_LpxA-like_sf"/>
</dbReference>
<reference evidence="5 6" key="1">
    <citation type="submission" date="2024-09" db="EMBL/GenBank/DDBJ databases">
        <authorList>
            <person name="Sun Q."/>
            <person name="Mori K."/>
        </authorList>
    </citation>
    <scope>NUCLEOTIDE SEQUENCE [LARGE SCALE GENOMIC DNA]</scope>
    <source>
        <strain evidence="5 6">CECT 8064</strain>
    </source>
</reference>
<dbReference type="Gene3D" id="2.160.10.10">
    <property type="entry name" value="Hexapeptide repeat proteins"/>
    <property type="match status" value="1"/>
</dbReference>
<dbReference type="Proteomes" id="UP001589645">
    <property type="component" value="Unassembled WGS sequence"/>
</dbReference>
<dbReference type="PROSITE" id="PS00101">
    <property type="entry name" value="HEXAPEP_TRANSFERASES"/>
    <property type="match status" value="1"/>
</dbReference>
<keyword evidence="2" id="KW-0808">Transferase</keyword>